<feature type="compositionally biased region" description="Low complexity" evidence="1">
    <location>
        <begin position="132"/>
        <end position="146"/>
    </location>
</feature>
<feature type="region of interest" description="Disordered" evidence="1">
    <location>
        <begin position="129"/>
        <end position="206"/>
    </location>
</feature>
<comment type="caution">
    <text evidence="2">The sequence shown here is derived from an EMBL/GenBank/DDBJ whole genome shotgun (WGS) entry which is preliminary data.</text>
</comment>
<gene>
    <name evidence="2" type="ORF">EYC84_000857</name>
</gene>
<sequence length="339" mass="35852">MESQDGSQTGAPKNTTSPNSSKENSVGRLTRQSSIRATDRPHPQRMTSEEFEVFSQQVGNISLAEAKDHLQNLGPVPTLPDPLEVINRKLLEQEEIKTIRRDSISFLKRRTSERKTNLATPALTITAEGVRTSSISSTTPPDSATPIEMAPPVLRSTPVTSSGDTQSIEGNERTTDNTLPSSTEPGPPAFLPRTSSMPRPLGSSGVVAAPVTTTGWVSDPYASNYGTPPASAAARAMGVNPWQNQGHTLPIPPIVPSQNQPVSLEWLYGAPIRSPLASATGSRETTPDLVYSSDGSEEFGKRKANGPAAESKPGHKKVRPDVPGTSRGVGGAGSAAPQH</sequence>
<dbReference type="VEuPathDB" id="FungiDB:MFRU_004g00410"/>
<reference evidence="2 3" key="1">
    <citation type="submission" date="2019-06" db="EMBL/GenBank/DDBJ databases">
        <title>Genome Sequence of the Brown Rot Fungal Pathogen Monilinia fructicola.</title>
        <authorList>
            <person name="De Miccolis Angelini R.M."/>
            <person name="Landi L."/>
            <person name="Abate D."/>
            <person name="Pollastro S."/>
            <person name="Romanazzi G."/>
            <person name="Faretra F."/>
        </authorList>
    </citation>
    <scope>NUCLEOTIDE SEQUENCE [LARGE SCALE GENOMIC DNA]</scope>
    <source>
        <strain evidence="2 3">Mfrc123</strain>
    </source>
</reference>
<dbReference type="AlphaFoldDB" id="A0A5M9JI60"/>
<accession>A0A5M9JI60</accession>
<feature type="region of interest" description="Disordered" evidence="1">
    <location>
        <begin position="1"/>
        <end position="48"/>
    </location>
</feature>
<dbReference type="EMBL" id="VICG01000008">
    <property type="protein sequence ID" value="KAA8569188.1"/>
    <property type="molecule type" value="Genomic_DNA"/>
</dbReference>
<feature type="compositionally biased region" description="Polar residues" evidence="1">
    <location>
        <begin position="157"/>
        <end position="169"/>
    </location>
</feature>
<organism evidence="2 3">
    <name type="scientific">Monilinia fructicola</name>
    <name type="common">Brown rot fungus</name>
    <name type="synonym">Ciboria fructicola</name>
    <dbReference type="NCBI Taxonomy" id="38448"/>
    <lineage>
        <taxon>Eukaryota</taxon>
        <taxon>Fungi</taxon>
        <taxon>Dikarya</taxon>
        <taxon>Ascomycota</taxon>
        <taxon>Pezizomycotina</taxon>
        <taxon>Leotiomycetes</taxon>
        <taxon>Helotiales</taxon>
        <taxon>Sclerotiniaceae</taxon>
        <taxon>Monilinia</taxon>
    </lineage>
</organism>
<protein>
    <submittedName>
        <fullName evidence="2">Uncharacterized protein</fullName>
    </submittedName>
</protein>
<feature type="compositionally biased region" description="Polar residues" evidence="1">
    <location>
        <begin position="1"/>
        <end position="24"/>
    </location>
</feature>
<feature type="region of interest" description="Disordered" evidence="1">
    <location>
        <begin position="276"/>
        <end position="339"/>
    </location>
</feature>
<keyword evidence="3" id="KW-1185">Reference proteome</keyword>
<evidence type="ECO:0000313" key="3">
    <source>
        <dbReference type="Proteomes" id="UP000322873"/>
    </source>
</evidence>
<dbReference type="Proteomes" id="UP000322873">
    <property type="component" value="Unassembled WGS sequence"/>
</dbReference>
<proteinExistence type="predicted"/>
<evidence type="ECO:0000313" key="2">
    <source>
        <dbReference type="EMBL" id="KAA8569188.1"/>
    </source>
</evidence>
<name>A0A5M9JI60_MONFR</name>
<evidence type="ECO:0000256" key="1">
    <source>
        <dbReference type="SAM" id="MobiDB-lite"/>
    </source>
</evidence>